<protein>
    <recommendedName>
        <fullName evidence="1">PDZ domain-containing protein</fullName>
    </recommendedName>
</protein>
<reference evidence="2 3" key="1">
    <citation type="journal article" date="2021" name="Int. J. Syst. Evol. Microbiol.">
        <title>Reticulibacter mediterranei gen. nov., sp. nov., within the new family Reticulibacteraceae fam. nov., and Ktedonospora formicarum gen. nov., sp. nov., Ktedonobacter robiniae sp. nov., Dictyobacter formicarum sp. nov. and Dictyobacter arantiisoli sp. nov., belonging to the class Ktedonobacteria.</title>
        <authorList>
            <person name="Yabe S."/>
            <person name="Zheng Y."/>
            <person name="Wang C.M."/>
            <person name="Sakai Y."/>
            <person name="Abe K."/>
            <person name="Yokota A."/>
            <person name="Donadio S."/>
            <person name="Cavaletti L."/>
            <person name="Monciardini P."/>
        </authorList>
    </citation>
    <scope>NUCLEOTIDE SEQUENCE [LARGE SCALE GENOMIC DNA]</scope>
    <source>
        <strain evidence="2 3">SOSP1-30</strain>
    </source>
</reference>
<dbReference type="InterPro" id="IPR045375">
    <property type="entry name" value="Put_radical_SAM-like_N"/>
</dbReference>
<dbReference type="SUPFAM" id="SSF50156">
    <property type="entry name" value="PDZ domain-like"/>
    <property type="match status" value="1"/>
</dbReference>
<evidence type="ECO:0000313" key="3">
    <source>
        <dbReference type="Proteomes" id="UP000654345"/>
    </source>
</evidence>
<dbReference type="InterPro" id="IPR013785">
    <property type="entry name" value="Aldolase_TIM"/>
</dbReference>
<dbReference type="Pfam" id="PF17820">
    <property type="entry name" value="PDZ_6"/>
    <property type="match status" value="1"/>
</dbReference>
<dbReference type="Pfam" id="PF19238">
    <property type="entry name" value="Radical_SAM_2"/>
    <property type="match status" value="1"/>
</dbReference>
<name>A0ABQ3UM75_9CHLR</name>
<dbReference type="PROSITE" id="PS50106">
    <property type="entry name" value="PDZ"/>
    <property type="match status" value="1"/>
</dbReference>
<dbReference type="InterPro" id="IPR058240">
    <property type="entry name" value="rSAM_sf"/>
</dbReference>
<dbReference type="InterPro" id="IPR007549">
    <property type="entry name" value="DUF512"/>
</dbReference>
<dbReference type="RefSeq" id="WP_201370564.1">
    <property type="nucleotide sequence ID" value="NZ_BNJG01000001.1"/>
</dbReference>
<sequence>MPKLYGWVREVVPESPADHAGLQPGDLIKTINGHLIRDLVDYRFYVAEEELLIGYERQQDERSVAVAKRADENLGVLFGEEPAPFIRQCANKCVFCFIKGLPERFAPQPGLEHGMRSSLYIKDDDYRYSFLFGNFITLTNLKELDWQRLDEQKLTPLYVSVHCTNPELRRKMVDGPRAGEIIEHIKRLGDMGLTCHTQLVLCPPINDGEELERSIQELTALRPIVESISAVPVGLTKYNNMIQPTGDLPALRPYTREEAEVVIDQVEAHQRRFAAENSDGDPFVFLSDEWYYITGREFPPSEHYGLFSQIENGVGMTRFLIEQWNRTRRRLPVEMPEPRPRRITLVTGTMAQPVIESFAQDIREQVQGIEVNVVPVINQFFGAQVTVAGLLCGQDVLETLKAQDDLGDLVLLSRVMLDNDGTRFLDDITVEEFKAQLPARVEFVRNAQETVEAIRTLAGLPAATRGRQLVRLQSRL</sequence>
<evidence type="ECO:0000259" key="1">
    <source>
        <dbReference type="PROSITE" id="PS50106"/>
    </source>
</evidence>
<dbReference type="SUPFAM" id="SSF102114">
    <property type="entry name" value="Radical SAM enzymes"/>
    <property type="match status" value="1"/>
</dbReference>
<dbReference type="InterPro" id="IPR041489">
    <property type="entry name" value="PDZ_6"/>
</dbReference>
<proteinExistence type="predicted"/>
<dbReference type="Gene3D" id="3.20.20.70">
    <property type="entry name" value="Aldolase class I"/>
    <property type="match status" value="1"/>
</dbReference>
<dbReference type="Gene3D" id="2.30.42.10">
    <property type="match status" value="1"/>
</dbReference>
<keyword evidence="3" id="KW-1185">Reference proteome</keyword>
<feature type="domain" description="PDZ" evidence="1">
    <location>
        <begin position="8"/>
        <end position="39"/>
    </location>
</feature>
<dbReference type="InterPro" id="IPR036034">
    <property type="entry name" value="PDZ_sf"/>
</dbReference>
<organism evidence="2 3">
    <name type="scientific">Ktedonobacter robiniae</name>
    <dbReference type="NCBI Taxonomy" id="2778365"/>
    <lineage>
        <taxon>Bacteria</taxon>
        <taxon>Bacillati</taxon>
        <taxon>Chloroflexota</taxon>
        <taxon>Ktedonobacteria</taxon>
        <taxon>Ktedonobacterales</taxon>
        <taxon>Ktedonobacteraceae</taxon>
        <taxon>Ktedonobacter</taxon>
    </lineage>
</organism>
<comment type="caution">
    <text evidence="2">The sequence shown here is derived from an EMBL/GenBank/DDBJ whole genome shotgun (WGS) entry which is preliminary data.</text>
</comment>
<dbReference type="InterPro" id="IPR001478">
    <property type="entry name" value="PDZ"/>
</dbReference>
<accession>A0ABQ3UM75</accession>
<dbReference type="EMBL" id="BNJG01000001">
    <property type="protein sequence ID" value="GHO53782.1"/>
    <property type="molecule type" value="Genomic_DNA"/>
</dbReference>
<evidence type="ECO:0000313" key="2">
    <source>
        <dbReference type="EMBL" id="GHO53782.1"/>
    </source>
</evidence>
<dbReference type="Proteomes" id="UP000654345">
    <property type="component" value="Unassembled WGS sequence"/>
</dbReference>
<gene>
    <name evidence="2" type="ORF">KSB_22570</name>
</gene>
<dbReference type="Pfam" id="PF04459">
    <property type="entry name" value="DUF512"/>
    <property type="match status" value="1"/>
</dbReference>